<name>A0A2U9ILV5_9CREN</name>
<keyword evidence="4" id="KW-0547">Nucleotide-binding</keyword>
<dbReference type="KEGG" id="asul:DFR86_05380"/>
<keyword evidence="12" id="KW-1185">Reference proteome</keyword>
<dbReference type="Gene3D" id="3.40.50.300">
    <property type="entry name" value="P-loop containing nucleotide triphosphate hydrolases"/>
    <property type="match status" value="1"/>
</dbReference>
<dbReference type="GO" id="GO:0006396">
    <property type="term" value="P:RNA processing"/>
    <property type="evidence" value="ECO:0007669"/>
    <property type="project" value="InterPro"/>
</dbReference>
<dbReference type="RefSeq" id="WP_110379939.1">
    <property type="nucleotide sequence ID" value="NZ_CP029288.2"/>
</dbReference>
<evidence type="ECO:0000313" key="12">
    <source>
        <dbReference type="Proteomes" id="UP000248410"/>
    </source>
</evidence>
<comment type="catalytic activity">
    <reaction evidence="8">
        <text>a 5'-end dephospho-ribonucleoside-RNA + ATP = a 5'-end 5'-phospho-ribonucleoside-RNA + ADP + H(+)</text>
        <dbReference type="Rhea" id="RHEA:54580"/>
        <dbReference type="Rhea" id="RHEA-COMP:13936"/>
        <dbReference type="Rhea" id="RHEA-COMP:15179"/>
        <dbReference type="ChEBI" id="CHEBI:15378"/>
        <dbReference type="ChEBI" id="CHEBI:30616"/>
        <dbReference type="ChEBI" id="CHEBI:138282"/>
        <dbReference type="ChEBI" id="CHEBI:138284"/>
        <dbReference type="ChEBI" id="CHEBI:456216"/>
        <dbReference type="EC" id="2.7.1.78"/>
    </reaction>
</comment>
<dbReference type="AlphaFoldDB" id="A0A2U9ILV5"/>
<dbReference type="PANTHER" id="PTHR12755">
    <property type="entry name" value="CLEAVAGE/POLYADENYLATION FACTOR IA SUBUNIT CLP1P"/>
    <property type="match status" value="1"/>
</dbReference>
<protein>
    <recommendedName>
        <fullName evidence="2">polynucleotide 5'-hydroxyl-kinase</fullName>
        <ecNumber evidence="2">2.7.1.78</ecNumber>
    </recommendedName>
</protein>
<comment type="catalytic activity">
    <reaction evidence="9">
        <text>a 5'-end dephospho-2'-deoxyribonucleoside-DNA + ATP = a 5'-end 5'-phospho-2'-deoxyribonucleoside-DNA + ADP + H(+)</text>
        <dbReference type="Rhea" id="RHEA:15669"/>
        <dbReference type="Rhea" id="RHEA-COMP:13180"/>
        <dbReference type="Rhea" id="RHEA-COMP:13184"/>
        <dbReference type="ChEBI" id="CHEBI:15378"/>
        <dbReference type="ChEBI" id="CHEBI:30616"/>
        <dbReference type="ChEBI" id="CHEBI:136412"/>
        <dbReference type="ChEBI" id="CHEBI:136416"/>
        <dbReference type="ChEBI" id="CHEBI:456216"/>
        <dbReference type="EC" id="2.7.1.78"/>
    </reaction>
</comment>
<accession>A0A2U9ILV5</accession>
<reference evidence="11 12" key="1">
    <citation type="submission" date="2018-05" db="EMBL/GenBank/DDBJ databases">
        <title>Complete Genome Sequences of Extremely Thermoacidophilic, Metal-Mobilizing Type-Strain Members of the Archaeal Family Sulfolobaceae: Acidianus brierleyi DSM-1651T, Acidianus sulfidivorans DSM-18786T, Metallosphaera hakonensis DSM-7519T, and Metallosphaera prunae DSM-10039T.</title>
        <authorList>
            <person name="Counts J.A."/>
            <person name="Kelly R.M."/>
        </authorList>
    </citation>
    <scope>NUCLEOTIDE SEQUENCE [LARGE SCALE GENOMIC DNA]</scope>
    <source>
        <strain evidence="11 12">JP7</strain>
    </source>
</reference>
<keyword evidence="3" id="KW-0808">Transferase</keyword>
<evidence type="ECO:0000259" key="10">
    <source>
        <dbReference type="Pfam" id="PF16575"/>
    </source>
</evidence>
<dbReference type="GO" id="GO:0005524">
    <property type="term" value="F:ATP binding"/>
    <property type="evidence" value="ECO:0007669"/>
    <property type="project" value="UniProtKB-KW"/>
</dbReference>
<organism evidence="11 12">
    <name type="scientific">Acidianus sulfidivorans JP7</name>
    <dbReference type="NCBI Taxonomy" id="619593"/>
    <lineage>
        <taxon>Archaea</taxon>
        <taxon>Thermoproteota</taxon>
        <taxon>Thermoprotei</taxon>
        <taxon>Sulfolobales</taxon>
        <taxon>Sulfolobaceae</taxon>
        <taxon>Acidianus</taxon>
    </lineage>
</organism>
<evidence type="ECO:0000256" key="8">
    <source>
        <dbReference type="ARBA" id="ARBA00044641"/>
    </source>
</evidence>
<dbReference type="InterPro" id="IPR032319">
    <property type="entry name" value="CLP1_P"/>
</dbReference>
<dbReference type="InterPro" id="IPR045116">
    <property type="entry name" value="Clp1/Grc3"/>
</dbReference>
<dbReference type="EMBL" id="CP029288">
    <property type="protein sequence ID" value="AWR97049.1"/>
    <property type="molecule type" value="Genomic_DNA"/>
</dbReference>
<feature type="domain" description="Clp1 P-loop" evidence="10">
    <location>
        <begin position="86"/>
        <end position="240"/>
    </location>
</feature>
<keyword evidence="6" id="KW-0067">ATP-binding</keyword>
<comment type="cofactor">
    <cofactor evidence="1">
        <name>a divalent metal cation</name>
        <dbReference type="ChEBI" id="CHEBI:60240"/>
    </cofactor>
</comment>
<evidence type="ECO:0000256" key="2">
    <source>
        <dbReference type="ARBA" id="ARBA00012157"/>
    </source>
</evidence>
<dbReference type="InterPro" id="IPR027417">
    <property type="entry name" value="P-loop_NTPase"/>
</dbReference>
<dbReference type="GO" id="GO:0051734">
    <property type="term" value="F:ATP-dependent polynucleotide 5'-hydroxyl-kinase activity"/>
    <property type="evidence" value="ECO:0007669"/>
    <property type="project" value="UniProtKB-EC"/>
</dbReference>
<proteinExistence type="predicted"/>
<evidence type="ECO:0000256" key="5">
    <source>
        <dbReference type="ARBA" id="ARBA00022777"/>
    </source>
</evidence>
<dbReference type="Proteomes" id="UP000248410">
    <property type="component" value="Chromosome"/>
</dbReference>
<evidence type="ECO:0000256" key="4">
    <source>
        <dbReference type="ARBA" id="ARBA00022741"/>
    </source>
</evidence>
<dbReference type="OrthoDB" id="359472at2157"/>
<evidence type="ECO:0000256" key="6">
    <source>
        <dbReference type="ARBA" id="ARBA00022840"/>
    </source>
</evidence>
<evidence type="ECO:0000256" key="9">
    <source>
        <dbReference type="ARBA" id="ARBA00044673"/>
    </source>
</evidence>
<evidence type="ECO:0000313" key="11">
    <source>
        <dbReference type="EMBL" id="AWR97049.1"/>
    </source>
</evidence>
<dbReference type="GeneID" id="36837379"/>
<evidence type="ECO:0000256" key="7">
    <source>
        <dbReference type="ARBA" id="ARBA00024737"/>
    </source>
</evidence>
<gene>
    <name evidence="11" type="ORF">DFR86_05380</name>
</gene>
<evidence type="ECO:0000256" key="3">
    <source>
        <dbReference type="ARBA" id="ARBA00022679"/>
    </source>
</evidence>
<comment type="function">
    <text evidence="7">Polynucleotide kinase that can phosphorylate the 5'-hydroxyl groups of both single-stranded RNA (ssRNA) and single-stranded DNA (ssDNA). Exhibits a strong preference for ssRNA.</text>
</comment>
<keyword evidence="5" id="KW-0418">Kinase</keyword>
<dbReference type="PANTHER" id="PTHR12755:SF3">
    <property type="entry name" value="POLYNUCLEOTIDE 5'-HYDROXYL-KINASE NOL9"/>
    <property type="match status" value="1"/>
</dbReference>
<dbReference type="Pfam" id="PF16575">
    <property type="entry name" value="CLP1_P"/>
    <property type="match status" value="1"/>
</dbReference>
<evidence type="ECO:0000256" key="1">
    <source>
        <dbReference type="ARBA" id="ARBA00001968"/>
    </source>
</evidence>
<sequence length="346" mass="39874">MLIEKGYDYIFQGPCTVKKLKGKIMIKGMEIDSQITFNDENYFSIIPIENSEIETNCKPIDKINHLGWEEILTDISRTGGTILLLGKTDSGKTYFSTIAKNMFNTFNIDADVGQSKYFLPTFISSSDLDLEFFGSITPSVNYKLHVQLTLKILEKSKSKMTIIDTDGWISGFKAFLHKLELIDYTNPDYIISFDEKIIDFFPSNIKKKVILVKSVPYFLEKNRNKRILYRKKKYFDYFKNSNDFEVEYEMLFGKRIAENLFLSWNETLQTSPEKPCYGYYICKQDLKGLLVGLVSHRKIVGAGYIKHLGENTVTISTPIKDFDGIILGSVSLNENFEDKKIRFGKC</sequence>
<dbReference type="EC" id="2.7.1.78" evidence="2"/>